<dbReference type="InterPro" id="IPR050374">
    <property type="entry name" value="RRT5_SRSF_SR"/>
</dbReference>
<reference evidence="6" key="1">
    <citation type="journal article" date="2020" name="Ecol. Evol.">
        <title>Genome structure and content of the rice root-knot nematode (Meloidogyne graminicola).</title>
        <authorList>
            <person name="Phan N.T."/>
            <person name="Danchin E.G.J."/>
            <person name="Klopp C."/>
            <person name="Perfus-Barbeoch L."/>
            <person name="Kozlowski D.K."/>
            <person name="Koutsovoulos G.D."/>
            <person name="Lopez-Roques C."/>
            <person name="Bouchez O."/>
            <person name="Zahm M."/>
            <person name="Besnard G."/>
            <person name="Bellafiore S."/>
        </authorList>
    </citation>
    <scope>NUCLEOTIDE SEQUENCE</scope>
    <source>
        <strain evidence="6">VN-18</strain>
    </source>
</reference>
<dbReference type="Proteomes" id="UP000605970">
    <property type="component" value="Unassembled WGS sequence"/>
</dbReference>
<comment type="caution">
    <text evidence="6">The sequence shown here is derived from an EMBL/GenBank/DDBJ whole genome shotgun (WGS) entry which is preliminary data.</text>
</comment>
<dbReference type="PANTHER" id="PTHR23003:SF51">
    <property type="entry name" value="SERINE-ARGININE PROTEIN 55"/>
    <property type="match status" value="1"/>
</dbReference>
<evidence type="ECO:0000313" key="7">
    <source>
        <dbReference type="Proteomes" id="UP000605970"/>
    </source>
</evidence>
<feature type="transmembrane region" description="Helical" evidence="4">
    <location>
        <begin position="203"/>
        <end position="224"/>
    </location>
</feature>
<keyword evidence="1 2" id="KW-0694">RNA-binding</keyword>
<name>A0A8S9ZDT3_9BILA</name>
<organism evidence="6 7">
    <name type="scientific">Meloidogyne graminicola</name>
    <dbReference type="NCBI Taxonomy" id="189291"/>
    <lineage>
        <taxon>Eukaryota</taxon>
        <taxon>Metazoa</taxon>
        <taxon>Ecdysozoa</taxon>
        <taxon>Nematoda</taxon>
        <taxon>Chromadorea</taxon>
        <taxon>Rhabditida</taxon>
        <taxon>Tylenchina</taxon>
        <taxon>Tylenchomorpha</taxon>
        <taxon>Tylenchoidea</taxon>
        <taxon>Meloidogynidae</taxon>
        <taxon>Meloidogyninae</taxon>
        <taxon>Meloidogyne</taxon>
    </lineage>
</organism>
<keyword evidence="4" id="KW-1133">Transmembrane helix</keyword>
<dbReference type="SUPFAM" id="SSF54928">
    <property type="entry name" value="RNA-binding domain, RBD"/>
    <property type="match status" value="1"/>
</dbReference>
<dbReference type="PROSITE" id="PS50102">
    <property type="entry name" value="RRM"/>
    <property type="match status" value="1"/>
</dbReference>
<keyword evidence="7" id="KW-1185">Reference proteome</keyword>
<sequence length="385" mass="44645">MDLKDLMRNAGEVTYADAHKKVRNEAVICFASHEDLRRALDRYQGKDINGRRIKLVDDSDGYGGGSRRSRTRSRSRSAYRSRSRSPPSRTPSPAENGRSRSRTRSRSRSLSSASRKSGSPSLGRIIQLDAKILDNALISAFCVALRDVDFYLYFSNRISDLLETHRDTLLSLFYHLMHAFTGQSPGQRLMNIRYGNFTKLKGILNYIFCILLPTISSSLVNFLPSNLRNRRSLIKRVISTFKLFEFCYFLYFLKFGGSAHPMEAILGIKPVYDKSPKIGQINYGALNRELFGHSFAYFLILFIPLWTRIFTFLKRTFLRKEEKVLISMTTDRLVCSKCNKLPICAIRARKIGLTDWMIFCFFCYTSHRKINKDWEMEQITDWRYP</sequence>
<dbReference type="OrthoDB" id="1099063at2759"/>
<evidence type="ECO:0000256" key="4">
    <source>
        <dbReference type="SAM" id="Phobius"/>
    </source>
</evidence>
<feature type="compositionally biased region" description="Basic residues" evidence="3">
    <location>
        <begin position="67"/>
        <end position="83"/>
    </location>
</feature>
<feature type="domain" description="RRM" evidence="5">
    <location>
        <begin position="1"/>
        <end position="60"/>
    </location>
</feature>
<dbReference type="GO" id="GO:0005737">
    <property type="term" value="C:cytoplasm"/>
    <property type="evidence" value="ECO:0007669"/>
    <property type="project" value="TreeGrafter"/>
</dbReference>
<accession>A0A8S9ZDT3</accession>
<feature type="compositionally biased region" description="Low complexity" evidence="3">
    <location>
        <begin position="84"/>
        <end position="94"/>
    </location>
</feature>
<dbReference type="GO" id="GO:0003729">
    <property type="term" value="F:mRNA binding"/>
    <property type="evidence" value="ECO:0007669"/>
    <property type="project" value="TreeGrafter"/>
</dbReference>
<evidence type="ECO:0000259" key="5">
    <source>
        <dbReference type="PROSITE" id="PS50102"/>
    </source>
</evidence>
<evidence type="ECO:0000256" key="1">
    <source>
        <dbReference type="ARBA" id="ARBA00022884"/>
    </source>
</evidence>
<dbReference type="AlphaFoldDB" id="A0A8S9ZDT3"/>
<dbReference type="InterPro" id="IPR000504">
    <property type="entry name" value="RRM_dom"/>
</dbReference>
<proteinExistence type="predicted"/>
<keyword evidence="4" id="KW-0812">Transmembrane</keyword>
<dbReference type="EMBL" id="JABEBT010000139">
    <property type="protein sequence ID" value="KAF7629872.1"/>
    <property type="molecule type" value="Genomic_DNA"/>
</dbReference>
<dbReference type="InterPro" id="IPR012677">
    <property type="entry name" value="Nucleotide-bd_a/b_plait_sf"/>
</dbReference>
<dbReference type="InterPro" id="IPR035979">
    <property type="entry name" value="RBD_domain_sf"/>
</dbReference>
<keyword evidence="4" id="KW-0472">Membrane</keyword>
<protein>
    <recommendedName>
        <fullName evidence="5">RRM domain-containing protein</fullName>
    </recommendedName>
</protein>
<dbReference type="PANTHER" id="PTHR23003">
    <property type="entry name" value="RNA RECOGNITION MOTIF RRM DOMAIN CONTAINING PROTEIN"/>
    <property type="match status" value="1"/>
</dbReference>
<evidence type="ECO:0000313" key="6">
    <source>
        <dbReference type="EMBL" id="KAF7629872.1"/>
    </source>
</evidence>
<feature type="region of interest" description="Disordered" evidence="3">
    <location>
        <begin position="56"/>
        <end position="120"/>
    </location>
</feature>
<dbReference type="Pfam" id="PF00076">
    <property type="entry name" value="RRM_1"/>
    <property type="match status" value="1"/>
</dbReference>
<feature type="transmembrane region" description="Helical" evidence="4">
    <location>
        <begin position="295"/>
        <end position="313"/>
    </location>
</feature>
<dbReference type="GO" id="GO:0005634">
    <property type="term" value="C:nucleus"/>
    <property type="evidence" value="ECO:0007669"/>
    <property type="project" value="TreeGrafter"/>
</dbReference>
<evidence type="ECO:0000256" key="2">
    <source>
        <dbReference type="PROSITE-ProRule" id="PRU00176"/>
    </source>
</evidence>
<evidence type="ECO:0000256" key="3">
    <source>
        <dbReference type="SAM" id="MobiDB-lite"/>
    </source>
</evidence>
<dbReference type="Gene3D" id="3.30.70.330">
    <property type="match status" value="1"/>
</dbReference>
<feature type="compositionally biased region" description="Low complexity" evidence="3">
    <location>
        <begin position="108"/>
        <end position="120"/>
    </location>
</feature>
<gene>
    <name evidence="6" type="ORF">Mgra_00009146</name>
</gene>